<dbReference type="Proteomes" id="UP001196565">
    <property type="component" value="Unassembled WGS sequence"/>
</dbReference>
<name>A0ABS7ADL3_9PROT</name>
<comment type="caution">
    <text evidence="3">The sequence shown here is derived from an EMBL/GenBank/DDBJ whole genome shotgun (WGS) entry which is preliminary data.</text>
</comment>
<evidence type="ECO:0000256" key="2">
    <source>
        <dbReference type="SAM" id="Phobius"/>
    </source>
</evidence>
<feature type="transmembrane region" description="Helical" evidence="2">
    <location>
        <begin position="113"/>
        <end position="135"/>
    </location>
</feature>
<organism evidence="3 4">
    <name type="scientific">Roseomonas alba</name>
    <dbReference type="NCBI Taxonomy" id="2846776"/>
    <lineage>
        <taxon>Bacteria</taxon>
        <taxon>Pseudomonadati</taxon>
        <taxon>Pseudomonadota</taxon>
        <taxon>Alphaproteobacteria</taxon>
        <taxon>Acetobacterales</taxon>
        <taxon>Roseomonadaceae</taxon>
        <taxon>Roseomonas</taxon>
    </lineage>
</organism>
<protein>
    <submittedName>
        <fullName evidence="3">Uncharacterized protein</fullName>
    </submittedName>
</protein>
<feature type="compositionally biased region" description="Basic residues" evidence="1">
    <location>
        <begin position="1"/>
        <end position="11"/>
    </location>
</feature>
<feature type="region of interest" description="Disordered" evidence="1">
    <location>
        <begin position="1"/>
        <end position="45"/>
    </location>
</feature>
<keyword evidence="2" id="KW-0812">Transmembrane</keyword>
<feature type="transmembrane region" description="Helical" evidence="2">
    <location>
        <begin position="155"/>
        <end position="179"/>
    </location>
</feature>
<reference evidence="3 4" key="1">
    <citation type="submission" date="2021-07" db="EMBL/GenBank/DDBJ databases">
        <authorList>
            <person name="So Y."/>
        </authorList>
    </citation>
    <scope>NUCLEOTIDE SEQUENCE [LARGE SCALE GENOMIC DNA]</scope>
    <source>
        <strain evidence="3 4">HJA6</strain>
    </source>
</reference>
<keyword evidence="2" id="KW-1133">Transmembrane helix</keyword>
<evidence type="ECO:0000313" key="4">
    <source>
        <dbReference type="Proteomes" id="UP001196565"/>
    </source>
</evidence>
<dbReference type="EMBL" id="JAHYBZ010000007">
    <property type="protein sequence ID" value="MBW6400396.1"/>
    <property type="molecule type" value="Genomic_DNA"/>
</dbReference>
<sequence length="195" mass="20694">MAGKRKTKAAKAKPDDLAKPSKWRLQHGGFSEPVREADPETGSPVQHRRAVDTLGLMLAHGSITPEMHEAGCIFRTLFRSAAIDSISTSQLIRLPGSTADRLSNRQLDARRRVLAAIDALGGHDSPAGSCVWFVVGLEMSVREWAARRGWSGRPVPQPIACGILVAVLGVLAAHFGLVLSANKGCGRTDAAAVAS</sequence>
<evidence type="ECO:0000313" key="3">
    <source>
        <dbReference type="EMBL" id="MBW6400396.1"/>
    </source>
</evidence>
<accession>A0ABS7ADL3</accession>
<dbReference type="RefSeq" id="WP_219764943.1">
    <property type="nucleotide sequence ID" value="NZ_JAHYBZ010000007.1"/>
</dbReference>
<evidence type="ECO:0000256" key="1">
    <source>
        <dbReference type="SAM" id="MobiDB-lite"/>
    </source>
</evidence>
<proteinExistence type="predicted"/>
<gene>
    <name evidence="3" type="ORF">KPL78_21225</name>
</gene>
<keyword evidence="2" id="KW-0472">Membrane</keyword>
<keyword evidence="4" id="KW-1185">Reference proteome</keyword>